<dbReference type="CDD" id="cd18809">
    <property type="entry name" value="SF1_C_RecD"/>
    <property type="match status" value="1"/>
</dbReference>
<keyword evidence="9" id="KW-0234">DNA repair</keyword>
<protein>
    <submittedName>
        <fullName evidence="13">Uncharacterized protein</fullName>
    </submittedName>
</protein>
<dbReference type="InterPro" id="IPR006344">
    <property type="entry name" value="RecD"/>
</dbReference>
<evidence type="ECO:0000256" key="6">
    <source>
        <dbReference type="ARBA" id="ARBA00022839"/>
    </source>
</evidence>
<evidence type="ECO:0000259" key="11">
    <source>
        <dbReference type="Pfam" id="PF13538"/>
    </source>
</evidence>
<organism evidence="13">
    <name type="scientific">marine sediment metagenome</name>
    <dbReference type="NCBI Taxonomy" id="412755"/>
    <lineage>
        <taxon>unclassified sequences</taxon>
        <taxon>metagenomes</taxon>
        <taxon>ecological metagenomes</taxon>
    </lineage>
</organism>
<dbReference type="GO" id="GO:0017116">
    <property type="term" value="F:single-stranded DNA helicase activity"/>
    <property type="evidence" value="ECO:0007669"/>
    <property type="project" value="TreeGrafter"/>
</dbReference>
<dbReference type="EMBL" id="LAZR01001080">
    <property type="protein sequence ID" value="KKN51087.1"/>
    <property type="molecule type" value="Genomic_DNA"/>
</dbReference>
<dbReference type="InterPro" id="IPR050534">
    <property type="entry name" value="Coronavir_polyprotein_1ab"/>
</dbReference>
<keyword evidence="4" id="KW-0378">Hydrolase</keyword>
<dbReference type="Pfam" id="PF13538">
    <property type="entry name" value="UvrD_C_2"/>
    <property type="match status" value="1"/>
</dbReference>
<evidence type="ECO:0000256" key="4">
    <source>
        <dbReference type="ARBA" id="ARBA00022801"/>
    </source>
</evidence>
<evidence type="ECO:0000256" key="5">
    <source>
        <dbReference type="ARBA" id="ARBA00022806"/>
    </source>
</evidence>
<dbReference type="GO" id="GO:0005524">
    <property type="term" value="F:ATP binding"/>
    <property type="evidence" value="ECO:0007669"/>
    <property type="project" value="UniProtKB-KW"/>
</dbReference>
<name>A0A0F9RMR5_9ZZZZ</name>
<keyword evidence="1" id="KW-0540">Nuclease</keyword>
<evidence type="ECO:0000256" key="1">
    <source>
        <dbReference type="ARBA" id="ARBA00022722"/>
    </source>
</evidence>
<evidence type="ECO:0000256" key="3">
    <source>
        <dbReference type="ARBA" id="ARBA00022763"/>
    </source>
</evidence>
<evidence type="ECO:0000256" key="7">
    <source>
        <dbReference type="ARBA" id="ARBA00022840"/>
    </source>
</evidence>
<dbReference type="Pfam" id="PF21185">
    <property type="entry name" value="RecD_N"/>
    <property type="match status" value="1"/>
</dbReference>
<dbReference type="Gene3D" id="1.10.10.1020">
    <property type="entry name" value="RecBCD complex, subunit RecD, N-terminal domain"/>
    <property type="match status" value="1"/>
</dbReference>
<proteinExistence type="inferred from homology"/>
<keyword evidence="2" id="KW-0547">Nucleotide-binding</keyword>
<evidence type="ECO:0000259" key="12">
    <source>
        <dbReference type="Pfam" id="PF21185"/>
    </source>
</evidence>
<comment type="caution">
    <text evidence="13">The sequence shown here is derived from an EMBL/GenBank/DDBJ whole genome shotgun (WGS) entry which is preliminary data.</text>
</comment>
<sequence>MSKTRNTDNQFAFDLDDAVDIDTTASASPSLDSSLALNQTETVLELLDSWQQAGWIRPLDVRFARLIQDLSEEQREALQPLVLLLAALTSHQVGRGHVCVDLATLLADADSTLSLPPEEPIGILPVQTRQPGPGDILARVSADECISALGRALAVSDGSHTTPLVLNGTRLYLRRFWRYEQQIAAGIVQRLAQPSVLADPSSPAAKTLSQALDTLFKPQGSSGYSVSSVVDYQKLACALAARNRFAVITGGPGTGKTTTVVNLLAALQSVAGESTERAGRKYRIRLAAPTGKAAARLNESIGGAVSRLPLAQLPGQVALADIPTKVTTLHRLLGSRPDTRTFRHNRDNPLLVDILVIDEASMVDMDLMASVFDALPANAQLILLGDKDQLASVDAGAVLGELCQRAPDGHYRPATVQWLQAITGTDIPLTLQDAEGQPLDQAVAMLRKSYRFAEGSGIRQLAEAVNTNTLDADTLQKARNAGFEDVVWLNGHSKKTALEDTQALICDHAVSGSPQAFRNHGEGRVDGNNLPLQPPVGYRHYLSRMQGHGLNDNSTKDEWDDLAKSVLQAFSDFQILCALRRGPWGVEGLNELIAHHLLAQRLIPRAEGWYAGRPVLITGNDYNLGLMNGDVGITFSLPWGAGSQSTPNSSDSPQTVLRVAFPASDGSGAIRWISPSRLQQLETVYAMTVHKSQGSEFNHTCLVLPDRLSPVLTQELVYTGITRAKNWFSLITGDASVFSESVGQRVVRASGLASVCLSSSY</sequence>
<keyword evidence="10" id="KW-0413">Isomerase</keyword>
<evidence type="ECO:0000256" key="9">
    <source>
        <dbReference type="ARBA" id="ARBA00023204"/>
    </source>
</evidence>
<evidence type="ECO:0000256" key="2">
    <source>
        <dbReference type="ARBA" id="ARBA00022741"/>
    </source>
</evidence>
<dbReference type="InterPro" id="IPR027417">
    <property type="entry name" value="P-loop_NTPase"/>
</dbReference>
<feature type="domain" description="UvrD-like helicase C-terminal" evidence="11">
    <location>
        <begin position="684"/>
        <end position="730"/>
    </location>
</feature>
<dbReference type="HAMAP" id="MF_01487">
    <property type="entry name" value="RecD"/>
    <property type="match status" value="1"/>
</dbReference>
<reference evidence="13" key="1">
    <citation type="journal article" date="2015" name="Nature">
        <title>Complex archaea that bridge the gap between prokaryotes and eukaryotes.</title>
        <authorList>
            <person name="Spang A."/>
            <person name="Saw J.H."/>
            <person name="Jorgensen S.L."/>
            <person name="Zaremba-Niedzwiedzka K."/>
            <person name="Martijn J."/>
            <person name="Lind A.E."/>
            <person name="van Eijk R."/>
            <person name="Schleper C."/>
            <person name="Guy L."/>
            <person name="Ettema T.J."/>
        </authorList>
    </citation>
    <scope>NUCLEOTIDE SEQUENCE</scope>
</reference>
<keyword evidence="3" id="KW-0227">DNA damage</keyword>
<keyword evidence="8" id="KW-0238">DNA-binding</keyword>
<feature type="domain" description="RecBCD enzyme subunit RecD N-terminal" evidence="12">
    <location>
        <begin position="52"/>
        <end position="172"/>
    </location>
</feature>
<dbReference type="Gene3D" id="3.40.50.300">
    <property type="entry name" value="P-loop containing nucleotide triphosphate hydrolases"/>
    <property type="match status" value="3"/>
</dbReference>
<keyword evidence="5" id="KW-0347">Helicase</keyword>
<dbReference type="GO" id="GO:0003677">
    <property type="term" value="F:DNA binding"/>
    <property type="evidence" value="ECO:0007669"/>
    <property type="project" value="UniProtKB-KW"/>
</dbReference>
<dbReference type="InterPro" id="IPR027785">
    <property type="entry name" value="UvrD-like_helicase_C"/>
</dbReference>
<dbReference type="GO" id="GO:0009338">
    <property type="term" value="C:exodeoxyribonuclease V complex"/>
    <property type="evidence" value="ECO:0007669"/>
    <property type="project" value="InterPro"/>
</dbReference>
<dbReference type="PANTHER" id="PTHR43788:SF6">
    <property type="entry name" value="DNA HELICASE B"/>
    <property type="match status" value="1"/>
</dbReference>
<dbReference type="AlphaFoldDB" id="A0A0F9RMR5"/>
<dbReference type="SUPFAM" id="SSF52540">
    <property type="entry name" value="P-loop containing nucleoside triphosphate hydrolases"/>
    <property type="match status" value="2"/>
</dbReference>
<evidence type="ECO:0000256" key="10">
    <source>
        <dbReference type="ARBA" id="ARBA00023235"/>
    </source>
</evidence>
<dbReference type="PANTHER" id="PTHR43788">
    <property type="entry name" value="DNA2/NAM7 HELICASE FAMILY MEMBER"/>
    <property type="match status" value="1"/>
</dbReference>
<dbReference type="CDD" id="cd17933">
    <property type="entry name" value="DEXSc_RecD-like"/>
    <property type="match status" value="1"/>
</dbReference>
<dbReference type="GO" id="GO:0006302">
    <property type="term" value="P:double-strand break repair"/>
    <property type="evidence" value="ECO:0007669"/>
    <property type="project" value="InterPro"/>
</dbReference>
<dbReference type="GO" id="GO:0006310">
    <property type="term" value="P:DNA recombination"/>
    <property type="evidence" value="ECO:0007669"/>
    <property type="project" value="InterPro"/>
</dbReference>
<evidence type="ECO:0000313" key="13">
    <source>
        <dbReference type="EMBL" id="KKN51087.1"/>
    </source>
</evidence>
<evidence type="ECO:0000256" key="8">
    <source>
        <dbReference type="ARBA" id="ARBA00023125"/>
    </source>
</evidence>
<dbReference type="GO" id="GO:0008854">
    <property type="term" value="F:exodeoxyribonuclease V activity"/>
    <property type="evidence" value="ECO:0007669"/>
    <property type="project" value="InterPro"/>
</dbReference>
<dbReference type="NCBIfam" id="TIGR01447">
    <property type="entry name" value="recD"/>
    <property type="match status" value="1"/>
</dbReference>
<dbReference type="InterPro" id="IPR041851">
    <property type="entry name" value="RecD_N_sf"/>
</dbReference>
<gene>
    <name evidence="13" type="ORF">LCGC14_0626270</name>
</gene>
<keyword evidence="6" id="KW-0269">Exonuclease</keyword>
<keyword evidence="7" id="KW-0067">ATP-binding</keyword>
<dbReference type="Pfam" id="PF13245">
    <property type="entry name" value="AAA_19"/>
    <property type="match status" value="1"/>
</dbReference>
<accession>A0A0F9RMR5</accession>
<dbReference type="InterPro" id="IPR049550">
    <property type="entry name" value="RecD_N"/>
</dbReference>